<dbReference type="AlphaFoldDB" id="A0A0C4E5T8"/>
<feature type="transmembrane region" description="Helical" evidence="8">
    <location>
        <begin position="47"/>
        <end position="68"/>
    </location>
</feature>
<dbReference type="OMA" id="VVCAWAF"/>
<comment type="subcellular location">
    <subcellularLocation>
        <location evidence="1">Membrane</location>
        <topology evidence="1">Multi-pass membrane protein</topology>
    </subcellularLocation>
</comment>
<feature type="domain" description="CSC1/OSCA1-like N-terminal transmembrane" evidence="10">
    <location>
        <begin position="47"/>
        <end position="193"/>
    </location>
</feature>
<dbReference type="OrthoDB" id="2150324at2759"/>
<reference evidence="13" key="5">
    <citation type="submission" date="2015-06" db="UniProtKB">
        <authorList>
            <consortium name="EnsemblFungi"/>
        </authorList>
    </citation>
    <scope>IDENTIFICATION</scope>
    <source>
        <strain evidence="13">ATCC 64411</strain>
    </source>
</reference>
<dbReference type="GO" id="GO:0005227">
    <property type="term" value="F:calcium-activated cation channel activity"/>
    <property type="evidence" value="ECO:0007669"/>
    <property type="project" value="InterPro"/>
</dbReference>
<name>A0A0C4E5T8_MAGP6</name>
<dbReference type="Proteomes" id="UP000011715">
    <property type="component" value="Unassembled WGS sequence"/>
</dbReference>
<evidence type="ECO:0000256" key="4">
    <source>
        <dbReference type="ARBA" id="ARBA00022692"/>
    </source>
</evidence>
<dbReference type="PANTHER" id="PTHR13018:SF149">
    <property type="entry name" value="DOMAIN PROTEIN, PUTATIVE (AFU_ORTHOLOGUE AFUA_3G11660)-RELATED"/>
    <property type="match status" value="1"/>
</dbReference>
<proteinExistence type="inferred from homology"/>
<dbReference type="STRING" id="644358.A0A0C4E5T8"/>
<reference evidence="14" key="1">
    <citation type="submission" date="2010-05" db="EMBL/GenBank/DDBJ databases">
        <title>The genome sequence of Magnaporthe poae strain ATCC 64411.</title>
        <authorList>
            <person name="Ma L.-J."/>
            <person name="Dead R."/>
            <person name="Young S."/>
            <person name="Zeng Q."/>
            <person name="Koehrsen M."/>
            <person name="Alvarado L."/>
            <person name="Berlin A."/>
            <person name="Chapman S.B."/>
            <person name="Chen Z."/>
            <person name="Freedman E."/>
            <person name="Gellesch M."/>
            <person name="Goldberg J."/>
            <person name="Griggs A."/>
            <person name="Gujja S."/>
            <person name="Heilman E.R."/>
            <person name="Heiman D."/>
            <person name="Hepburn T."/>
            <person name="Howarth C."/>
            <person name="Jen D."/>
            <person name="Larson L."/>
            <person name="Mehta T."/>
            <person name="Neiman D."/>
            <person name="Pearson M."/>
            <person name="Roberts A."/>
            <person name="Saif S."/>
            <person name="Shea T."/>
            <person name="Shenoy N."/>
            <person name="Sisk P."/>
            <person name="Stolte C."/>
            <person name="Sykes S."/>
            <person name="Walk T."/>
            <person name="White J."/>
            <person name="Yandava C."/>
            <person name="Haas B."/>
            <person name="Nusbaum C."/>
            <person name="Birren B."/>
        </authorList>
    </citation>
    <scope>NUCLEOTIDE SEQUENCE [LARGE SCALE GENOMIC DNA]</scope>
    <source>
        <strain evidence="14">ATCC 64411 / 73-15</strain>
    </source>
</reference>
<evidence type="ECO:0000313" key="12">
    <source>
        <dbReference type="EMBL" id="KLU88882.1"/>
    </source>
</evidence>
<dbReference type="EMBL" id="ADBL01001904">
    <property type="status" value="NOT_ANNOTATED_CDS"/>
    <property type="molecule type" value="Genomic_DNA"/>
</dbReference>
<dbReference type="Pfam" id="PF13967">
    <property type="entry name" value="RSN1_TM"/>
    <property type="match status" value="1"/>
</dbReference>
<dbReference type="EMBL" id="GL876972">
    <property type="protein sequence ID" value="KLU88882.1"/>
    <property type="molecule type" value="Genomic_DNA"/>
</dbReference>
<evidence type="ECO:0000259" key="10">
    <source>
        <dbReference type="Pfam" id="PF13967"/>
    </source>
</evidence>
<evidence type="ECO:0000256" key="1">
    <source>
        <dbReference type="ARBA" id="ARBA00004141"/>
    </source>
</evidence>
<dbReference type="PANTHER" id="PTHR13018">
    <property type="entry name" value="PROBABLE MEMBRANE PROTEIN DUF221-RELATED"/>
    <property type="match status" value="1"/>
</dbReference>
<evidence type="ECO:0000256" key="6">
    <source>
        <dbReference type="ARBA" id="ARBA00023136"/>
    </source>
</evidence>
<evidence type="ECO:0008006" key="15">
    <source>
        <dbReference type="Google" id="ProtNLM"/>
    </source>
</evidence>
<feature type="transmembrane region" description="Helical" evidence="8">
    <location>
        <begin position="695"/>
        <end position="714"/>
    </location>
</feature>
<dbReference type="InterPro" id="IPR003864">
    <property type="entry name" value="CSC1/OSCA1-like_7TM"/>
</dbReference>
<evidence type="ECO:0000256" key="2">
    <source>
        <dbReference type="ARBA" id="ARBA00007779"/>
    </source>
</evidence>
<accession>A0A0C4E5T8</accession>
<feature type="transmembrane region" description="Helical" evidence="8">
    <location>
        <begin position="399"/>
        <end position="426"/>
    </location>
</feature>
<evidence type="ECO:0000259" key="9">
    <source>
        <dbReference type="Pfam" id="PF02714"/>
    </source>
</evidence>
<feature type="transmembrane region" description="Helical" evidence="8">
    <location>
        <begin position="174"/>
        <end position="193"/>
    </location>
</feature>
<dbReference type="GO" id="GO:0005886">
    <property type="term" value="C:plasma membrane"/>
    <property type="evidence" value="ECO:0007669"/>
    <property type="project" value="TreeGrafter"/>
</dbReference>
<dbReference type="InterPro" id="IPR045122">
    <property type="entry name" value="Csc1-like"/>
</dbReference>
<feature type="domain" description="CSC1/OSCA1-like cytosolic" evidence="11">
    <location>
        <begin position="217"/>
        <end position="386"/>
    </location>
</feature>
<dbReference type="InterPro" id="IPR032880">
    <property type="entry name" value="CSC1/OSCA1-like_N"/>
</dbReference>
<dbReference type="Pfam" id="PF02714">
    <property type="entry name" value="RSN1_7TM"/>
    <property type="match status" value="1"/>
</dbReference>
<feature type="region of interest" description="Disordered" evidence="7">
    <location>
        <begin position="841"/>
        <end position="1047"/>
    </location>
</feature>
<gene>
    <name evidence="12" type="ORF">MAPG_07863</name>
</gene>
<feature type="compositionally biased region" description="Basic and acidic residues" evidence="7">
    <location>
        <begin position="285"/>
        <end position="303"/>
    </location>
</feature>
<evidence type="ECO:0000256" key="7">
    <source>
        <dbReference type="SAM" id="MobiDB-lite"/>
    </source>
</evidence>
<dbReference type="VEuPathDB" id="FungiDB:MAPG_07863"/>
<feature type="transmembrane region" description="Helical" evidence="8">
    <location>
        <begin position="132"/>
        <end position="149"/>
    </location>
</feature>
<evidence type="ECO:0000259" key="11">
    <source>
        <dbReference type="Pfam" id="PF14703"/>
    </source>
</evidence>
<sequence length="1047" mass="116636">MDVFARAIPELLARQAPPGAPSADDPAQEFLKLLRNPFNTLLQTKSLVYSLGTSIGFTAGIALAFSLLRPYNGVVYAPKLKHADEAHAPPPLGKGIFAWVVPLWKTNEKDLVRLVGLDAALFMRFTRMLRNLFFILAVVGCAVLIPINMSKSTDEDWIMKITPRATGFTSFNQWHTVGFAYFYTLTICGFLWFNYRKVLELRRIYFLSEEYQNSLHARTLMMYDIPKDKATDEGIARVIDSIAPNSSFSRTAIARNVKILPELISEHEKTVRKLEEVLAKYLKDPKNLPPKRPECKPSKKDRSYNTYPRGQKVDSIDYLTQRIKDLEIEIKEVRASVDKRNTMTYGFASYSDISEAHAIAFAARKKHPMGTTIKLAPRPNDIIWDNMPLSKGTRNRRRFIISLWILLLTILWIAPNACIAMFLVNLSNLGQVWHAFGENLKANQEFWQLVQGVANPAITSLIYMALPIIFRRLSIRAGDQTKTGRERHVTAKLYAFFVFNNLIIFCLFSALWGFVSNVVEKTSKGRDAFRVILQEEVATSFMTSLCTISPFWITYILNRQLGAAIDLAQLWPLAWSFIRRKFFNPTPRELIELTAPPPFDYASYYNFFLFYATVAISFAPIQPLILPAVALYFAVDVALRKYILMYIFVTKTESGGMFWRVLFNRVLFATFLSHLVVFLVTWVRGDVWNRYQSMALGPLPVILILFKIYCSYAFDTKIHFYSTRIIPSADNENGMAVGKESHRNDRLAARFGHPALYKPLITPMVHAKAQNILASVYQGRLSDGREVGSGDTMSVSGYSDTYRLDAMQAGKPGKSMAAMPGFELVPESKLDFEYYKNRDEFADDHGGGEIYNTNPGTPSLHSGGGPDSRPSTPVGGMTGRRQFSAVQPARPDPTSRSASAGPAGYAPYNLPSSGYTSPGSQYPGQQSPYGMAPSQTAYGQPPQQGAYGDMSRTRSPLYGMGTAGNDSGSNLVGHAAGMPQSQPPGNAARGYGAGNQTPPTPGSELGGGHAPGMLGGGPQGYGNLPQEDTQDPMTYDYFRGGNSTRRR</sequence>
<evidence type="ECO:0000256" key="5">
    <source>
        <dbReference type="ARBA" id="ARBA00022989"/>
    </source>
</evidence>
<evidence type="ECO:0000313" key="13">
    <source>
        <dbReference type="EnsemblFungi" id="MAPG_07863T0"/>
    </source>
</evidence>
<organism evidence="13 14">
    <name type="scientific">Magnaporthiopsis poae (strain ATCC 64411 / 73-15)</name>
    <name type="common">Kentucky bluegrass fungus</name>
    <name type="synonym">Magnaporthe poae</name>
    <dbReference type="NCBI Taxonomy" id="644358"/>
    <lineage>
        <taxon>Eukaryota</taxon>
        <taxon>Fungi</taxon>
        <taxon>Dikarya</taxon>
        <taxon>Ascomycota</taxon>
        <taxon>Pezizomycotina</taxon>
        <taxon>Sordariomycetes</taxon>
        <taxon>Sordariomycetidae</taxon>
        <taxon>Magnaporthales</taxon>
        <taxon>Magnaporthaceae</taxon>
        <taxon>Magnaporthiopsis</taxon>
    </lineage>
</organism>
<keyword evidence="14" id="KW-1185">Reference proteome</keyword>
<evidence type="ECO:0000313" key="14">
    <source>
        <dbReference type="Proteomes" id="UP000011715"/>
    </source>
</evidence>
<feature type="domain" description="CSC1/OSCA1-like 7TM region" evidence="9">
    <location>
        <begin position="397"/>
        <end position="680"/>
    </location>
</feature>
<dbReference type="InterPro" id="IPR027815">
    <property type="entry name" value="CSC1/OSCA1-like_cyt"/>
</dbReference>
<evidence type="ECO:0000256" key="3">
    <source>
        <dbReference type="ARBA" id="ARBA00022448"/>
    </source>
</evidence>
<feature type="compositionally biased region" description="Gly residues" evidence="7">
    <location>
        <begin position="1004"/>
        <end position="1020"/>
    </location>
</feature>
<keyword evidence="5 8" id="KW-1133">Transmembrane helix</keyword>
<dbReference type="eggNOG" id="KOG1134">
    <property type="taxonomic scope" value="Eukaryota"/>
</dbReference>
<keyword evidence="4 8" id="KW-0812">Transmembrane</keyword>
<protein>
    <recommendedName>
        <fullName evidence="15">DUF221-domain-containing protein</fullName>
    </recommendedName>
</protein>
<evidence type="ECO:0000256" key="8">
    <source>
        <dbReference type="SAM" id="Phobius"/>
    </source>
</evidence>
<dbReference type="Pfam" id="PF14703">
    <property type="entry name" value="PHM7_cyt"/>
    <property type="match status" value="1"/>
</dbReference>
<reference evidence="12" key="3">
    <citation type="submission" date="2011-03" db="EMBL/GenBank/DDBJ databases">
        <title>Annotation of Magnaporthe poae ATCC 64411.</title>
        <authorList>
            <person name="Ma L.-J."/>
            <person name="Dead R."/>
            <person name="Young S.K."/>
            <person name="Zeng Q."/>
            <person name="Gargeya S."/>
            <person name="Fitzgerald M."/>
            <person name="Haas B."/>
            <person name="Abouelleil A."/>
            <person name="Alvarado L."/>
            <person name="Arachchi H.M."/>
            <person name="Berlin A."/>
            <person name="Brown A."/>
            <person name="Chapman S.B."/>
            <person name="Chen Z."/>
            <person name="Dunbar C."/>
            <person name="Freedman E."/>
            <person name="Gearin G."/>
            <person name="Gellesch M."/>
            <person name="Goldberg J."/>
            <person name="Griggs A."/>
            <person name="Gujja S."/>
            <person name="Heiman D."/>
            <person name="Howarth C."/>
            <person name="Larson L."/>
            <person name="Lui A."/>
            <person name="MacDonald P.J.P."/>
            <person name="Mehta T."/>
            <person name="Montmayeur A."/>
            <person name="Murphy C."/>
            <person name="Neiman D."/>
            <person name="Pearson M."/>
            <person name="Priest M."/>
            <person name="Roberts A."/>
            <person name="Saif S."/>
            <person name="Shea T."/>
            <person name="Shenoy N."/>
            <person name="Sisk P."/>
            <person name="Stolte C."/>
            <person name="Sykes S."/>
            <person name="Yandava C."/>
            <person name="Wortman J."/>
            <person name="Nusbaum C."/>
            <person name="Birren B."/>
        </authorList>
    </citation>
    <scope>NUCLEOTIDE SEQUENCE</scope>
    <source>
        <strain evidence="12">ATCC 64411</strain>
    </source>
</reference>
<feature type="region of interest" description="Disordered" evidence="7">
    <location>
        <begin position="285"/>
        <end position="307"/>
    </location>
</feature>
<feature type="transmembrane region" description="Helical" evidence="8">
    <location>
        <begin position="446"/>
        <end position="470"/>
    </location>
</feature>
<reference evidence="12" key="2">
    <citation type="submission" date="2010-05" db="EMBL/GenBank/DDBJ databases">
        <title>The Genome Sequence of Magnaporthe poae strain ATCC 64411.</title>
        <authorList>
            <consortium name="The Broad Institute Genome Sequencing Platform"/>
            <consortium name="Broad Institute Genome Sequencing Center for Infectious Disease"/>
            <person name="Ma L.-J."/>
            <person name="Dead R."/>
            <person name="Young S."/>
            <person name="Zeng Q."/>
            <person name="Koehrsen M."/>
            <person name="Alvarado L."/>
            <person name="Berlin A."/>
            <person name="Chapman S.B."/>
            <person name="Chen Z."/>
            <person name="Freedman E."/>
            <person name="Gellesch M."/>
            <person name="Goldberg J."/>
            <person name="Griggs A."/>
            <person name="Gujja S."/>
            <person name="Heilman E.R."/>
            <person name="Heiman D."/>
            <person name="Hepburn T."/>
            <person name="Howarth C."/>
            <person name="Jen D."/>
            <person name="Larson L."/>
            <person name="Mehta T."/>
            <person name="Neiman D."/>
            <person name="Pearson M."/>
            <person name="Roberts A."/>
            <person name="Saif S."/>
            <person name="Shea T."/>
            <person name="Shenoy N."/>
            <person name="Sisk P."/>
            <person name="Stolte C."/>
            <person name="Sykes S."/>
            <person name="Walk T."/>
            <person name="White J."/>
            <person name="Yandava C."/>
            <person name="Haas B."/>
            <person name="Nusbaum C."/>
            <person name="Birren B."/>
        </authorList>
    </citation>
    <scope>NUCLEOTIDE SEQUENCE</scope>
    <source>
        <strain evidence="12">ATCC 64411</strain>
    </source>
</reference>
<feature type="transmembrane region" description="Helical" evidence="8">
    <location>
        <begin position="491"/>
        <end position="515"/>
    </location>
</feature>
<dbReference type="EnsemblFungi" id="MAPG_07863T0">
    <property type="protein sequence ID" value="MAPG_07863T0"/>
    <property type="gene ID" value="MAPG_07863"/>
</dbReference>
<feature type="compositionally biased region" description="Polar residues" evidence="7">
    <location>
        <begin position="910"/>
        <end position="943"/>
    </location>
</feature>
<keyword evidence="3" id="KW-0813">Transport</keyword>
<keyword evidence="6 8" id="KW-0472">Membrane</keyword>
<reference evidence="13" key="4">
    <citation type="journal article" date="2015" name="G3 (Bethesda)">
        <title>Genome sequences of three phytopathogenic species of the Magnaporthaceae family of fungi.</title>
        <authorList>
            <person name="Okagaki L.H."/>
            <person name="Nunes C.C."/>
            <person name="Sailsbery J."/>
            <person name="Clay B."/>
            <person name="Brown D."/>
            <person name="John T."/>
            <person name="Oh Y."/>
            <person name="Young N."/>
            <person name="Fitzgerald M."/>
            <person name="Haas B.J."/>
            <person name="Zeng Q."/>
            <person name="Young S."/>
            <person name="Adiconis X."/>
            <person name="Fan L."/>
            <person name="Levin J.Z."/>
            <person name="Mitchell T.K."/>
            <person name="Okubara P.A."/>
            <person name="Farman M.L."/>
            <person name="Kohn L.M."/>
            <person name="Birren B."/>
            <person name="Ma L.-J."/>
            <person name="Dean R.A."/>
        </authorList>
    </citation>
    <scope>NUCLEOTIDE SEQUENCE</scope>
    <source>
        <strain evidence="13">ATCC 64411 / 73-15</strain>
    </source>
</reference>
<comment type="similarity">
    <text evidence="2">Belongs to the CSC1 (TC 1.A.17) family.</text>
</comment>
<feature type="compositionally biased region" description="Polar residues" evidence="7">
    <location>
        <begin position="851"/>
        <end position="860"/>
    </location>
</feature>
<feature type="transmembrane region" description="Helical" evidence="8">
    <location>
        <begin position="661"/>
        <end position="683"/>
    </location>
</feature>